<organism evidence="1 2">
    <name type="scientific">Pyrococcus kukulkanii</name>
    <dbReference type="NCBI Taxonomy" id="1609559"/>
    <lineage>
        <taxon>Archaea</taxon>
        <taxon>Methanobacteriati</taxon>
        <taxon>Methanobacteriota</taxon>
        <taxon>Thermococci</taxon>
        <taxon>Thermococcales</taxon>
        <taxon>Thermococcaceae</taxon>
        <taxon>Pyrococcus</taxon>
    </lineage>
</organism>
<sequence>MILIISLGNYTDEEKKDILMDLENDLYWLSKLYGLKYKVMDLDKVIEELEANFSKYFSMFMEDENGEVWVELGDVKEALKKIMGGA</sequence>
<dbReference type="Proteomes" id="UP001571980">
    <property type="component" value="Unassembled WGS sequence"/>
</dbReference>
<dbReference type="EMBL" id="JARRIG010000009">
    <property type="protein sequence ID" value="MFA4805443.1"/>
    <property type="molecule type" value="Genomic_DNA"/>
</dbReference>
<proteinExistence type="predicted"/>
<name>A0ABV4T8Z5_9EURY</name>
<reference evidence="1 2" key="1">
    <citation type="submission" date="2023-03" db="EMBL/GenBank/DDBJ databases">
        <title>Speciation in Pyrococcus: adaptation to high temperature as a mechanism.</title>
        <authorList>
            <person name="Gu J."/>
        </authorList>
    </citation>
    <scope>NUCLEOTIDE SEQUENCE [LARGE SCALE GENOMIC DNA]</scope>
    <source>
        <strain evidence="1 2">LMOA34</strain>
    </source>
</reference>
<dbReference type="RefSeq" id="WP_372825055.1">
    <property type="nucleotide sequence ID" value="NZ_JARRIF010000002.1"/>
</dbReference>
<protein>
    <submittedName>
        <fullName evidence="1">Uncharacterized protein</fullName>
    </submittedName>
</protein>
<comment type="caution">
    <text evidence="1">The sequence shown here is derived from an EMBL/GenBank/DDBJ whole genome shotgun (WGS) entry which is preliminary data.</text>
</comment>
<gene>
    <name evidence="1" type="ORF">P8X34_11965</name>
</gene>
<keyword evidence="2" id="KW-1185">Reference proteome</keyword>
<accession>A0ABV4T8Z5</accession>
<evidence type="ECO:0000313" key="1">
    <source>
        <dbReference type="EMBL" id="MFA4805443.1"/>
    </source>
</evidence>
<evidence type="ECO:0000313" key="2">
    <source>
        <dbReference type="Proteomes" id="UP001571980"/>
    </source>
</evidence>